<reference evidence="3 4" key="1">
    <citation type="submission" date="2019-08" db="EMBL/GenBank/DDBJ databases">
        <title>The draft genome of Lelliottia nimipressuralis strain CICC 24156.</title>
        <authorList>
            <person name="Wu W."/>
            <person name="Feng Y."/>
            <person name="Zong Z."/>
        </authorList>
    </citation>
    <scope>NUCLEOTIDE SEQUENCE [LARGE SCALE GENOMIC DNA]</scope>
    <source>
        <strain evidence="3 4">CICC 24156</strain>
    </source>
</reference>
<proteinExistence type="predicted"/>
<keyword evidence="1" id="KW-0378">Hydrolase</keyword>
<evidence type="ECO:0000313" key="4">
    <source>
        <dbReference type="Proteomes" id="UP000323910"/>
    </source>
</evidence>
<dbReference type="InterPro" id="IPR011962">
    <property type="entry name" value="dCTP_deaminase"/>
</dbReference>
<dbReference type="InterPro" id="IPR036157">
    <property type="entry name" value="dUTPase-like_sf"/>
</dbReference>
<protein>
    <submittedName>
        <fullName evidence="3">Deoxycytidine deaminase</fullName>
    </submittedName>
</protein>
<organism evidence="3 4">
    <name type="scientific">Lelliottia nimipressuralis</name>
    <dbReference type="NCBI Taxonomy" id="69220"/>
    <lineage>
        <taxon>Bacteria</taxon>
        <taxon>Pseudomonadati</taxon>
        <taxon>Pseudomonadota</taxon>
        <taxon>Gammaproteobacteria</taxon>
        <taxon>Enterobacterales</taxon>
        <taxon>Enterobacteriaceae</taxon>
        <taxon>Lelliottia</taxon>
    </lineage>
</organism>
<sequence length="179" mass="20051">MMIIDENLKSLSKANGVCDREELIEDYCIQIRLSNSIYYRPKNSGVKIVYGSSSDALDDGYEMVDPQITPVILEPMGRILACSQEKYSIPRNVFGLVQTKGSLARLFVQVTCCDGQIEPGFVGKITLEIVNLSPFTIEIPILSKVAQLYLFQCSMNTSKPYTGKYANHTFPSLPNFEDF</sequence>
<dbReference type="InterPro" id="IPR033704">
    <property type="entry name" value="dUTPase_trimeric"/>
</dbReference>
<gene>
    <name evidence="3" type="ORF">FZO59_04760</name>
</gene>
<dbReference type="EMBL" id="VTFR01000002">
    <property type="protein sequence ID" value="TYT34950.1"/>
    <property type="molecule type" value="Genomic_DNA"/>
</dbReference>
<name>A0ABY3P6W8_9ENTR</name>
<dbReference type="Proteomes" id="UP000323910">
    <property type="component" value="Unassembled WGS sequence"/>
</dbReference>
<evidence type="ECO:0000313" key="3">
    <source>
        <dbReference type="EMBL" id="TYT34950.1"/>
    </source>
</evidence>
<keyword evidence="2" id="KW-0546">Nucleotide metabolism</keyword>
<comment type="caution">
    <text evidence="3">The sequence shown here is derived from an EMBL/GenBank/DDBJ whole genome shotgun (WGS) entry which is preliminary data.</text>
</comment>
<dbReference type="SUPFAM" id="SSF51283">
    <property type="entry name" value="dUTPase-like"/>
    <property type="match status" value="1"/>
</dbReference>
<evidence type="ECO:0000256" key="1">
    <source>
        <dbReference type="ARBA" id="ARBA00022801"/>
    </source>
</evidence>
<accession>A0ABY3P6W8</accession>
<dbReference type="CDD" id="cd07557">
    <property type="entry name" value="trimeric_dUTPase"/>
    <property type="match status" value="1"/>
</dbReference>
<dbReference type="Gene3D" id="2.70.40.10">
    <property type="match status" value="1"/>
</dbReference>
<dbReference type="Pfam" id="PF22769">
    <property type="entry name" value="DCD"/>
    <property type="match status" value="1"/>
</dbReference>
<evidence type="ECO:0000256" key="2">
    <source>
        <dbReference type="ARBA" id="ARBA00023080"/>
    </source>
</evidence>
<dbReference type="PANTHER" id="PTHR42680">
    <property type="entry name" value="DCTP DEAMINASE"/>
    <property type="match status" value="1"/>
</dbReference>
<dbReference type="PANTHER" id="PTHR42680:SF3">
    <property type="entry name" value="DCTP DEAMINASE"/>
    <property type="match status" value="1"/>
</dbReference>
<keyword evidence="4" id="KW-1185">Reference proteome</keyword>
<dbReference type="RefSeq" id="WP_129034723.1">
    <property type="nucleotide sequence ID" value="NZ_SDDX01000003.1"/>
</dbReference>